<reference evidence="5 6" key="1">
    <citation type="submission" date="2019-07" db="EMBL/GenBank/DDBJ databases">
        <title>Thalassofilum flectens gen. nov., sp. nov., a novel moderate thermophilic anaerobe from a shallow sea hot spring in Kunashir Island (Russia), representing a new family in the order Bacteroidales, and proposal of Thalassofilacea fam. nov.</title>
        <authorList>
            <person name="Kochetkova T.V."/>
            <person name="Podosokorskaya O.A."/>
            <person name="Novikov A."/>
            <person name="Elcheninov A.G."/>
            <person name="Toshchakov S.V."/>
            <person name="Kublanov I.V."/>
        </authorList>
    </citation>
    <scope>NUCLEOTIDE SEQUENCE [LARGE SCALE GENOMIC DNA]</scope>
    <source>
        <strain evidence="5 6">38-H</strain>
    </source>
</reference>
<dbReference type="InterPro" id="IPR001608">
    <property type="entry name" value="Ala_racemase_N"/>
</dbReference>
<evidence type="ECO:0000313" key="6">
    <source>
        <dbReference type="Proteomes" id="UP000500961"/>
    </source>
</evidence>
<keyword evidence="3" id="KW-0413">Isomerase</keyword>
<evidence type="ECO:0000313" key="5">
    <source>
        <dbReference type="EMBL" id="QKG79498.1"/>
    </source>
</evidence>
<feature type="domain" description="Alanine racemase N-terminal" evidence="4">
    <location>
        <begin position="6"/>
        <end position="229"/>
    </location>
</feature>
<dbReference type="Pfam" id="PF01168">
    <property type="entry name" value="Ala_racemase_N"/>
    <property type="match status" value="1"/>
</dbReference>
<evidence type="ECO:0000259" key="4">
    <source>
        <dbReference type="Pfam" id="PF01168"/>
    </source>
</evidence>
<name>A0A7D4BDP4_9BACT</name>
<dbReference type="AlphaFoldDB" id="A0A7D4BDP4"/>
<dbReference type="KEGG" id="ttz:FHG85_04180"/>
<dbReference type="SUPFAM" id="SSF51419">
    <property type="entry name" value="PLP-binding barrel"/>
    <property type="match status" value="1"/>
</dbReference>
<protein>
    <submittedName>
        <fullName evidence="5">Alanine/ornithine racemase family PLP-dependent enzyme</fullName>
    </submittedName>
</protein>
<comment type="cofactor">
    <cofactor evidence="1">
        <name>pyridoxal 5'-phosphate</name>
        <dbReference type="ChEBI" id="CHEBI:597326"/>
    </cofactor>
</comment>
<accession>A0A7D4BDP4</accession>
<dbReference type="GO" id="GO:0005829">
    <property type="term" value="C:cytosol"/>
    <property type="evidence" value="ECO:0007669"/>
    <property type="project" value="TreeGrafter"/>
</dbReference>
<gene>
    <name evidence="5" type="ORF">FHG85_04180</name>
</gene>
<dbReference type="Proteomes" id="UP000500961">
    <property type="component" value="Chromosome"/>
</dbReference>
<organism evidence="5 6">
    <name type="scientific">Tenuifilum thalassicum</name>
    <dbReference type="NCBI Taxonomy" id="2590900"/>
    <lineage>
        <taxon>Bacteria</taxon>
        <taxon>Pseudomonadati</taxon>
        <taxon>Bacteroidota</taxon>
        <taxon>Bacteroidia</taxon>
        <taxon>Bacteroidales</taxon>
        <taxon>Tenuifilaceae</taxon>
        <taxon>Tenuifilum</taxon>
    </lineage>
</organism>
<dbReference type="GO" id="GO:0030170">
    <property type="term" value="F:pyridoxal phosphate binding"/>
    <property type="evidence" value="ECO:0007669"/>
    <property type="project" value="TreeGrafter"/>
</dbReference>
<sequence length="361" mass="40342">MAELLINTNKLISNISKISNFLEKNNIQWSLIVKILSGNKEVLSKLLQNPEIKRIHSIGDSRISGLKIIKSINPDIPTIYIKPPPIDTIHSVVKYADISLNSSITTIRALNEEAKKQGKKHRVIIMIELGELREGVIRDNIIDFYKNVFSLENIEVEGIGTNLGCMYGIQPTYDKLLQLSLYKQIIDAKFNVNLPIISGGSSITLPLVNKPEMPKNINHLRIGESAFMGTTPLNGKKFSDFSTSIFEFRSNIIELQMKSTTPDGILTEGNIGHTVDSWEYDKSNRAIVDFGILDVDAHELKPKDKSVRFAGTTSDMTVYDLGPNPKTGKIKYKVGSKISFTPSYMAVARLMNSKFVDKKIV</sequence>
<dbReference type="PANTHER" id="PTHR30511">
    <property type="entry name" value="ALANINE RACEMASE"/>
    <property type="match status" value="1"/>
</dbReference>
<dbReference type="GO" id="GO:0008784">
    <property type="term" value="F:alanine racemase activity"/>
    <property type="evidence" value="ECO:0007669"/>
    <property type="project" value="TreeGrafter"/>
</dbReference>
<dbReference type="RefSeq" id="WP_173073290.1">
    <property type="nucleotide sequence ID" value="NZ_CP041345.1"/>
</dbReference>
<dbReference type="Gene3D" id="3.20.20.10">
    <property type="entry name" value="Alanine racemase"/>
    <property type="match status" value="1"/>
</dbReference>
<evidence type="ECO:0000256" key="3">
    <source>
        <dbReference type="ARBA" id="ARBA00023235"/>
    </source>
</evidence>
<proteinExistence type="predicted"/>
<keyword evidence="2" id="KW-0663">Pyridoxal phosphate</keyword>
<keyword evidence="6" id="KW-1185">Reference proteome</keyword>
<dbReference type="InterPro" id="IPR000821">
    <property type="entry name" value="Ala_racemase"/>
</dbReference>
<evidence type="ECO:0000256" key="1">
    <source>
        <dbReference type="ARBA" id="ARBA00001933"/>
    </source>
</evidence>
<dbReference type="InterPro" id="IPR029066">
    <property type="entry name" value="PLP-binding_barrel"/>
</dbReference>
<dbReference type="EMBL" id="CP041345">
    <property type="protein sequence ID" value="QKG79498.1"/>
    <property type="molecule type" value="Genomic_DNA"/>
</dbReference>
<dbReference type="PANTHER" id="PTHR30511:SF3">
    <property type="entry name" value="LYSINE RACEMASE"/>
    <property type="match status" value="1"/>
</dbReference>
<evidence type="ECO:0000256" key="2">
    <source>
        <dbReference type="ARBA" id="ARBA00022898"/>
    </source>
</evidence>